<dbReference type="PANTHER" id="PTHR24107:SF2">
    <property type="entry name" value="NLR FAMILY CARD DOMAIN CONTAINING 3"/>
    <property type="match status" value="1"/>
</dbReference>
<dbReference type="VEuPathDB" id="TriTrypDB:BSAL_94645"/>
<keyword evidence="3" id="KW-0206">Cytoskeleton</keyword>
<dbReference type="Proteomes" id="UP000051952">
    <property type="component" value="Unassembled WGS sequence"/>
</dbReference>
<comment type="subcellular location">
    <subcellularLocation>
        <location evidence="1">Cytoplasm</location>
        <location evidence="1">Cytoskeleton</location>
    </subcellularLocation>
</comment>
<organism evidence="5 6">
    <name type="scientific">Bodo saltans</name>
    <name type="common">Flagellated protozoan</name>
    <dbReference type="NCBI Taxonomy" id="75058"/>
    <lineage>
        <taxon>Eukaryota</taxon>
        <taxon>Discoba</taxon>
        <taxon>Euglenozoa</taxon>
        <taxon>Kinetoplastea</taxon>
        <taxon>Metakinetoplastina</taxon>
        <taxon>Eubodonida</taxon>
        <taxon>Bodonidae</taxon>
        <taxon>Bodo</taxon>
    </lineage>
</organism>
<feature type="region of interest" description="Disordered" evidence="4">
    <location>
        <begin position="348"/>
        <end position="426"/>
    </location>
</feature>
<evidence type="ECO:0000256" key="3">
    <source>
        <dbReference type="ARBA" id="ARBA00023212"/>
    </source>
</evidence>
<evidence type="ECO:0000256" key="2">
    <source>
        <dbReference type="ARBA" id="ARBA00022490"/>
    </source>
</evidence>
<gene>
    <name evidence="5" type="ORF">BSAL_94645</name>
</gene>
<keyword evidence="2" id="KW-0963">Cytoplasm</keyword>
<evidence type="ECO:0000256" key="4">
    <source>
        <dbReference type="SAM" id="MobiDB-lite"/>
    </source>
</evidence>
<feature type="compositionally biased region" description="Acidic residues" evidence="4">
    <location>
        <begin position="70"/>
        <end position="79"/>
    </location>
</feature>
<dbReference type="OrthoDB" id="120976at2759"/>
<dbReference type="InterPro" id="IPR032675">
    <property type="entry name" value="LRR_dom_sf"/>
</dbReference>
<dbReference type="Gene3D" id="3.80.10.10">
    <property type="entry name" value="Ribonuclease Inhibitor"/>
    <property type="match status" value="3"/>
</dbReference>
<protein>
    <submittedName>
        <fullName evidence="5">Leucine-rich repeat protein, putative</fullName>
    </submittedName>
</protein>
<dbReference type="SMART" id="SM00368">
    <property type="entry name" value="LRR_RI"/>
    <property type="match status" value="3"/>
</dbReference>
<evidence type="ECO:0000313" key="5">
    <source>
        <dbReference type="EMBL" id="CUG86769.1"/>
    </source>
</evidence>
<dbReference type="PANTHER" id="PTHR24107">
    <property type="entry name" value="YNEIN REGULATORY COMPLEX SUBUNIT 5"/>
    <property type="match status" value="1"/>
</dbReference>
<dbReference type="Pfam" id="PF13516">
    <property type="entry name" value="LRR_6"/>
    <property type="match status" value="2"/>
</dbReference>
<feature type="region of interest" description="Disordered" evidence="4">
    <location>
        <begin position="66"/>
        <end position="131"/>
    </location>
</feature>
<keyword evidence="6" id="KW-1185">Reference proteome</keyword>
<dbReference type="SUPFAM" id="SSF52047">
    <property type="entry name" value="RNI-like"/>
    <property type="match status" value="2"/>
</dbReference>
<name>A0A0S4JEH2_BODSA</name>
<sequence>MSDVSTDTGPFPPRLWECITSFLPQEGFASGRTQACLACVSPAMRLALERRSGGLTIGCHNIRIITSGSENDDDDDDGSLGDSTNRQSLHSSAMRGSIDTSFEMKDGTKPHRNTTSGNAHVTPKKPGATLTSAAHSHKLGAAASSSYANDHCKLRILDAQQHATNSFWPGAAAEHEQPEYEVSISISMMDSCRAEHTRSLWWVRFLVEHYGMFLRHAGFRGRGCSTAYVTEVIQGVHEAQGSLLTLELSDMWFFTVFLSTIATTTQQLVELQHLSLQSCHVFPTMDETVGELVGQLPSLQSITVHQFDFTVGRAKQILEAASEHPCLRHVNLNDNVLRVNAQSIMNSGPPPGMLFGSDAMSRGDSPLLMTQSSTSGGPSFRMSNPNHDHTPDDASRNSSPAPSIQPMQHPSQTDSTSQHPRTVGGGLGVNPYFAPVVASPMQLMPFGSPFSGSVHDTEMGTPYRSTGFGAGGRGGPSCGVHTICATLPHLRVLNLSDNPFGLNGLTQLATPLSRMEALEQLYLGGCGLHGDNTAESLFATLDPICGGLFVIDLSRNDLGDKTVLELCNMNFFAKLSSNVAEVFLAETGLSQVSITTLMRQFSENAEWLTLLDLSVNGWATPQAQQQGRAVFHVDPLQLSSPTAPAKLEQERVDALVSLLGAAMIHDAPVPVAQLRLNFSAFSGDDWVQALRRISRMDAHHRPSPLEVLQLSSLYGGQRYGARTFSEADVSNNNAGIGTTMSLLVHSISDIFGATLTSLDLSRNPLGDEVVTELLVCHCGGGEERRGHCVSCRLCRLQTLHLRKVEFSALTFGGDGSSEGPVTSLVALMELDLSGNRINLAAFSALSHAVLRHLPHLQRLDLSQNVVFTPTEDAVTKCPLDIDGEPLESIMVRRQTPPPSPPPEIVEQDSSESSAEPVPPGGIGKKEKKSTDEKNQDPHLKRLRVRRLFIVGEFFDALLVAVTSCRNSLRRIKLDSNGLSQLHLASNLRDTFPIPASTEAKALLGPLGSSDYAVFEELLGGTRWYSYFLFSINISSS</sequence>
<dbReference type="GO" id="GO:0005856">
    <property type="term" value="C:cytoskeleton"/>
    <property type="evidence" value="ECO:0007669"/>
    <property type="project" value="UniProtKB-SubCell"/>
</dbReference>
<feature type="compositionally biased region" description="Basic and acidic residues" evidence="4">
    <location>
        <begin position="386"/>
        <end position="395"/>
    </location>
</feature>
<dbReference type="InterPro" id="IPR052410">
    <property type="entry name" value="DRC5"/>
</dbReference>
<proteinExistence type="predicted"/>
<feature type="region of interest" description="Disordered" evidence="4">
    <location>
        <begin position="891"/>
        <end position="936"/>
    </location>
</feature>
<dbReference type="AlphaFoldDB" id="A0A0S4JEH2"/>
<feature type="compositionally biased region" description="Polar residues" evidence="4">
    <location>
        <begin position="396"/>
        <end position="420"/>
    </location>
</feature>
<dbReference type="EMBL" id="CYKH01001390">
    <property type="protein sequence ID" value="CUG86769.1"/>
    <property type="molecule type" value="Genomic_DNA"/>
</dbReference>
<feature type="compositionally biased region" description="Polar residues" evidence="4">
    <location>
        <begin position="368"/>
        <end position="385"/>
    </location>
</feature>
<accession>A0A0S4JEH2</accession>
<dbReference type="InterPro" id="IPR001611">
    <property type="entry name" value="Leu-rich_rpt"/>
</dbReference>
<evidence type="ECO:0000313" key="6">
    <source>
        <dbReference type="Proteomes" id="UP000051952"/>
    </source>
</evidence>
<evidence type="ECO:0000256" key="1">
    <source>
        <dbReference type="ARBA" id="ARBA00004245"/>
    </source>
</evidence>
<reference evidence="6" key="1">
    <citation type="submission" date="2015-09" db="EMBL/GenBank/DDBJ databases">
        <authorList>
            <consortium name="Pathogen Informatics"/>
        </authorList>
    </citation>
    <scope>NUCLEOTIDE SEQUENCE [LARGE SCALE GENOMIC DNA]</scope>
    <source>
        <strain evidence="6">Lake Konstanz</strain>
    </source>
</reference>